<evidence type="ECO:0000256" key="5">
    <source>
        <dbReference type="ARBA" id="ARBA00022692"/>
    </source>
</evidence>
<comment type="subcellular location">
    <subcellularLocation>
        <location evidence="1">Endomembrane system</location>
        <topology evidence="1">Peripheral membrane protein</topology>
    </subcellularLocation>
    <subcellularLocation>
        <location evidence="2">Membrane</location>
        <topology evidence="2">Single-pass type IV membrane protein</topology>
    </subcellularLocation>
</comment>
<evidence type="ECO:0000256" key="4">
    <source>
        <dbReference type="ARBA" id="ARBA00022448"/>
    </source>
</evidence>
<dbReference type="PANTHER" id="PTHR19957:SF307">
    <property type="entry name" value="PROTEIN SSO1-RELATED"/>
    <property type="match status" value="1"/>
</dbReference>
<dbReference type="GO" id="GO:0000149">
    <property type="term" value="F:SNARE binding"/>
    <property type="evidence" value="ECO:0007669"/>
    <property type="project" value="TreeGrafter"/>
</dbReference>
<keyword evidence="8" id="KW-0472">Membrane</keyword>
<keyword evidence="4" id="KW-0813">Transport</keyword>
<dbReference type="GO" id="GO:0031201">
    <property type="term" value="C:SNARE complex"/>
    <property type="evidence" value="ECO:0007669"/>
    <property type="project" value="TreeGrafter"/>
</dbReference>
<dbReference type="GO" id="GO:0012505">
    <property type="term" value="C:endomembrane system"/>
    <property type="evidence" value="ECO:0007669"/>
    <property type="project" value="UniProtKB-SubCell"/>
</dbReference>
<dbReference type="FunFam" id="1.20.58.70:FF:000011">
    <property type="entry name" value="Syntaxin 4"/>
    <property type="match status" value="1"/>
</dbReference>
<dbReference type="SUPFAM" id="SSF47661">
    <property type="entry name" value="t-snare proteins"/>
    <property type="match status" value="1"/>
</dbReference>
<sequence>MAKDLFAVLRQNNELPNLPSSEEAVVVDGGSQMDLFFSEVEWIRREIEKTRIEISQVKTKHGEILSALQQNPKTKTQLEELNESITRSAKEIRLKLKSLEQTIREQEAKDATSADLRIRKTQFLTLSKTITTIMHQYGRIQIEHKERCKALLKRQLEVAQRSVTDNELENMLESGNPQIFTQGIITDTQQARQNLADIEARHEDIMKLEKSIRELHDLFIDMASLIETQGELVDRIDVNVKQTQDYVAEARQETKKAVVYKKKSRKRTEFSSVFTDLYIPFPENNIKISHLEQFSYYIVFLFVPLSHLSHYHRNVLRTESIHEHKVHISMLILFNSLL</sequence>
<dbReference type="GO" id="GO:0006906">
    <property type="term" value="P:vesicle fusion"/>
    <property type="evidence" value="ECO:0007669"/>
    <property type="project" value="TreeGrafter"/>
</dbReference>
<dbReference type="PROSITE" id="PS50192">
    <property type="entry name" value="T_SNARE"/>
    <property type="match status" value="1"/>
</dbReference>
<evidence type="ECO:0000256" key="7">
    <source>
        <dbReference type="ARBA" id="ARBA00023054"/>
    </source>
</evidence>
<dbReference type="Pfam" id="PF00804">
    <property type="entry name" value="Syntaxin"/>
    <property type="match status" value="1"/>
</dbReference>
<dbReference type="GO" id="GO:0005886">
    <property type="term" value="C:plasma membrane"/>
    <property type="evidence" value="ECO:0007669"/>
    <property type="project" value="TreeGrafter"/>
</dbReference>
<dbReference type="SMART" id="SM00503">
    <property type="entry name" value="SynN"/>
    <property type="match status" value="1"/>
</dbReference>
<protein>
    <submittedName>
        <fullName evidence="10">Syntaxin</fullName>
    </submittedName>
</protein>
<dbReference type="CDD" id="cd00179">
    <property type="entry name" value="SynN"/>
    <property type="match status" value="1"/>
</dbReference>
<dbReference type="PROSITE" id="PS00914">
    <property type="entry name" value="SYNTAXIN"/>
    <property type="match status" value="1"/>
</dbReference>
<dbReference type="GO" id="GO:0006887">
    <property type="term" value="P:exocytosis"/>
    <property type="evidence" value="ECO:0007669"/>
    <property type="project" value="TreeGrafter"/>
</dbReference>
<evidence type="ECO:0000256" key="8">
    <source>
        <dbReference type="ARBA" id="ARBA00023136"/>
    </source>
</evidence>
<reference evidence="10" key="1">
    <citation type="journal article" date="2012" name="Nat. Genet.">
        <title>Whole-genome sequence of Schistosoma haematobium.</title>
        <authorList>
            <person name="Young N.D."/>
            <person name="Jex A.R."/>
            <person name="Li B."/>
            <person name="Liu S."/>
            <person name="Yang L."/>
            <person name="Xiong Z."/>
            <person name="Li Y."/>
            <person name="Cantacessi C."/>
            <person name="Hall R.S."/>
            <person name="Xu X."/>
            <person name="Chen F."/>
            <person name="Wu X."/>
            <person name="Zerlotini A."/>
            <person name="Oliveira G."/>
            <person name="Hofmann A."/>
            <person name="Zhang G."/>
            <person name="Fang X."/>
            <person name="Kang Y."/>
            <person name="Campbell B.E."/>
            <person name="Loukas A."/>
            <person name="Ranganathan S."/>
            <person name="Rollinson D."/>
            <person name="Rinaldi G."/>
            <person name="Brindley P.J."/>
            <person name="Yang H."/>
            <person name="Wang J."/>
            <person name="Wang J."/>
            <person name="Gasser R.B."/>
        </authorList>
    </citation>
    <scope>NUCLEOTIDE SEQUENCE [LARGE SCALE GENOMIC DNA]</scope>
</reference>
<dbReference type="SMART" id="SM00397">
    <property type="entry name" value="t_SNARE"/>
    <property type="match status" value="1"/>
</dbReference>
<dbReference type="PANTHER" id="PTHR19957">
    <property type="entry name" value="SYNTAXIN"/>
    <property type="match status" value="1"/>
</dbReference>
<name>A0A094ZF74_SCHHA</name>
<dbReference type="GO" id="GO:0048278">
    <property type="term" value="P:vesicle docking"/>
    <property type="evidence" value="ECO:0007669"/>
    <property type="project" value="TreeGrafter"/>
</dbReference>
<dbReference type="FunFam" id="1.20.5.110:FF:000022">
    <property type="entry name" value="Syntaxin 19"/>
    <property type="match status" value="1"/>
</dbReference>
<dbReference type="Gene3D" id="1.20.5.110">
    <property type="match status" value="1"/>
</dbReference>
<accession>A0A094ZF74</accession>
<evidence type="ECO:0000256" key="2">
    <source>
        <dbReference type="ARBA" id="ARBA00004211"/>
    </source>
</evidence>
<dbReference type="Gene3D" id="1.20.58.70">
    <property type="match status" value="1"/>
</dbReference>
<dbReference type="EMBL" id="KL250531">
    <property type="protein sequence ID" value="KGB33085.1"/>
    <property type="molecule type" value="Genomic_DNA"/>
</dbReference>
<dbReference type="InterPro" id="IPR006011">
    <property type="entry name" value="Syntaxin_N"/>
</dbReference>
<evidence type="ECO:0000313" key="10">
    <source>
        <dbReference type="EMBL" id="KGB33085.1"/>
    </source>
</evidence>
<gene>
    <name evidence="10" type="ORF">MS3_01240</name>
</gene>
<dbReference type="STRING" id="6185.A0A094ZF74"/>
<evidence type="ECO:0000256" key="6">
    <source>
        <dbReference type="ARBA" id="ARBA00022989"/>
    </source>
</evidence>
<dbReference type="AlphaFoldDB" id="A0A094ZF74"/>
<dbReference type="GO" id="GO:0006886">
    <property type="term" value="P:intracellular protein transport"/>
    <property type="evidence" value="ECO:0007669"/>
    <property type="project" value="InterPro"/>
</dbReference>
<keyword evidence="7" id="KW-0175">Coiled coil</keyword>
<dbReference type="InterPro" id="IPR000727">
    <property type="entry name" value="T_SNARE_dom"/>
</dbReference>
<dbReference type="GO" id="GO:0005484">
    <property type="term" value="F:SNAP receptor activity"/>
    <property type="evidence" value="ECO:0007669"/>
    <property type="project" value="InterPro"/>
</dbReference>
<comment type="similarity">
    <text evidence="3 9">Belongs to the syntaxin family.</text>
</comment>
<evidence type="ECO:0000256" key="1">
    <source>
        <dbReference type="ARBA" id="ARBA00004184"/>
    </source>
</evidence>
<evidence type="ECO:0000256" key="3">
    <source>
        <dbReference type="ARBA" id="ARBA00009063"/>
    </source>
</evidence>
<dbReference type="InterPro" id="IPR006012">
    <property type="entry name" value="Syntaxin/epimorphin_CS"/>
</dbReference>
<organism evidence="10">
    <name type="scientific">Schistosoma haematobium</name>
    <name type="common">Blood fluke</name>
    <dbReference type="NCBI Taxonomy" id="6185"/>
    <lineage>
        <taxon>Eukaryota</taxon>
        <taxon>Metazoa</taxon>
        <taxon>Spiralia</taxon>
        <taxon>Lophotrochozoa</taxon>
        <taxon>Platyhelminthes</taxon>
        <taxon>Trematoda</taxon>
        <taxon>Digenea</taxon>
        <taxon>Strigeidida</taxon>
        <taxon>Schistosomatoidea</taxon>
        <taxon>Schistosomatidae</taxon>
        <taxon>Schistosoma</taxon>
    </lineage>
</organism>
<dbReference type="Pfam" id="PF05739">
    <property type="entry name" value="SNARE"/>
    <property type="match status" value="1"/>
</dbReference>
<proteinExistence type="inferred from homology"/>
<dbReference type="InterPro" id="IPR045242">
    <property type="entry name" value="Syntaxin"/>
</dbReference>
<dbReference type="InterPro" id="IPR010989">
    <property type="entry name" value="SNARE"/>
</dbReference>
<keyword evidence="6" id="KW-1133">Transmembrane helix</keyword>
<evidence type="ECO:0000256" key="9">
    <source>
        <dbReference type="RuleBase" id="RU003858"/>
    </source>
</evidence>
<keyword evidence="5" id="KW-0812">Transmembrane</keyword>